<feature type="chain" id="PRO_5005808028" evidence="1">
    <location>
        <begin position="23"/>
        <end position="156"/>
    </location>
</feature>
<dbReference type="GO" id="GO:0005829">
    <property type="term" value="C:cytosol"/>
    <property type="evidence" value="ECO:0007669"/>
    <property type="project" value="TreeGrafter"/>
</dbReference>
<dbReference type="PANTHER" id="PTHR37952">
    <property type="match status" value="1"/>
</dbReference>
<evidence type="ECO:0000313" key="2">
    <source>
        <dbReference type="EMBL" id="CTQ49658.1"/>
    </source>
</evidence>
<organism evidence="2 3">
    <name type="scientific">Jannaschia donghaensis</name>
    <dbReference type="NCBI Taxonomy" id="420998"/>
    <lineage>
        <taxon>Bacteria</taxon>
        <taxon>Pseudomonadati</taxon>
        <taxon>Pseudomonadota</taxon>
        <taxon>Alphaproteobacteria</taxon>
        <taxon>Rhodobacterales</taxon>
        <taxon>Roseobacteraceae</taxon>
        <taxon>Jannaschia</taxon>
    </lineage>
</organism>
<name>A0A0M6YH32_9RHOB</name>
<dbReference type="OrthoDB" id="9788409at2"/>
<keyword evidence="3" id="KW-1185">Reference proteome</keyword>
<dbReference type="STRING" id="420998.JDO7802_01672"/>
<evidence type="ECO:0000256" key="1">
    <source>
        <dbReference type="SAM" id="SignalP"/>
    </source>
</evidence>
<dbReference type="PIRSF" id="PIRSF003174">
    <property type="entry name" value="CreA"/>
    <property type="match status" value="1"/>
</dbReference>
<dbReference type="EMBL" id="CXSU01000011">
    <property type="protein sequence ID" value="CTQ49658.1"/>
    <property type="molecule type" value="Genomic_DNA"/>
</dbReference>
<dbReference type="RefSeq" id="WP_055084402.1">
    <property type="nucleotide sequence ID" value="NZ_CXSU01000011.1"/>
</dbReference>
<evidence type="ECO:0000313" key="3">
    <source>
        <dbReference type="Proteomes" id="UP000049222"/>
    </source>
</evidence>
<feature type="signal peptide" evidence="1">
    <location>
        <begin position="1"/>
        <end position="22"/>
    </location>
</feature>
<proteinExistence type="predicted"/>
<dbReference type="Proteomes" id="UP000049222">
    <property type="component" value="Unassembled WGS sequence"/>
</dbReference>
<keyword evidence="1" id="KW-0732">Signal</keyword>
<gene>
    <name evidence="2" type="ORF">JDO7802_01672</name>
</gene>
<dbReference type="Pfam" id="PF05981">
    <property type="entry name" value="CreA"/>
    <property type="match status" value="1"/>
</dbReference>
<reference evidence="2 3" key="1">
    <citation type="submission" date="2015-07" db="EMBL/GenBank/DDBJ databases">
        <authorList>
            <person name="Noorani M."/>
        </authorList>
    </citation>
    <scope>NUCLEOTIDE SEQUENCE [LARGE SCALE GENOMIC DNA]</scope>
    <source>
        <strain evidence="2 3">CECT 7802</strain>
    </source>
</reference>
<protein>
    <submittedName>
        <fullName evidence="2">CreA protein</fullName>
    </submittedName>
</protein>
<accession>A0A0M6YH32</accession>
<dbReference type="InterPro" id="IPR010292">
    <property type="entry name" value="Uncharacterised_CreA"/>
</dbReference>
<dbReference type="PANTHER" id="PTHR37952:SF2">
    <property type="entry name" value="PROTEIN CREA"/>
    <property type="match status" value="1"/>
</dbReference>
<sequence length="156" mass="17043">MKSINILAAVVFGTLSTLSATAEQVGEVGVDWVGNDIIIDAIRDPKVEGVTCHVAYFDRSLIDRLSNGNWFEDPSNASIACRQTGPIKVGDIDLSEDGEQVFRESRSIILKSLRIKRIFDEANQTLIYIAHAQELTEGSAKMSISTVPLYNATLAD</sequence>
<dbReference type="AlphaFoldDB" id="A0A0M6YH32"/>